<dbReference type="KEGG" id="nsl:BOX37_20390"/>
<dbReference type="RefSeq" id="WP_071929100.1">
    <property type="nucleotide sequence ID" value="NZ_CP018082.1"/>
</dbReference>
<dbReference type="Proteomes" id="UP000183810">
    <property type="component" value="Chromosome"/>
</dbReference>
<dbReference type="Gene3D" id="3.90.1720.10">
    <property type="entry name" value="endopeptidase domain like (from Nostoc punctiforme)"/>
    <property type="match status" value="1"/>
</dbReference>
<dbReference type="EMBL" id="CP018082">
    <property type="protein sequence ID" value="APE35910.1"/>
    <property type="molecule type" value="Genomic_DNA"/>
</dbReference>
<keyword evidence="4" id="KW-1185">Reference proteome</keyword>
<evidence type="ECO:0000313" key="4">
    <source>
        <dbReference type="Proteomes" id="UP000183810"/>
    </source>
</evidence>
<name>A0A1J0VV57_9NOCA</name>
<evidence type="ECO:0000313" key="3">
    <source>
        <dbReference type="EMBL" id="APE35910.1"/>
    </source>
</evidence>
<evidence type="ECO:0000256" key="1">
    <source>
        <dbReference type="SAM" id="Coils"/>
    </source>
</evidence>
<accession>A0A1J0VV57</accession>
<gene>
    <name evidence="3" type="ORF">BOX37_20390</name>
</gene>
<reference evidence="3" key="1">
    <citation type="submission" date="2016-11" db="EMBL/GenBank/DDBJ databases">
        <authorList>
            <person name="Jaros S."/>
            <person name="Januszkiewicz K."/>
            <person name="Wedrychowicz H."/>
        </authorList>
    </citation>
    <scope>NUCLEOTIDE SEQUENCE [LARGE SCALE GENOMIC DNA]</scope>
    <source>
        <strain evidence="3">Y48</strain>
    </source>
</reference>
<dbReference type="Pfam" id="PF20155">
    <property type="entry name" value="TMP_3"/>
    <property type="match status" value="1"/>
</dbReference>
<proteinExistence type="predicted"/>
<sequence>MAVELAVGYVGLVVDTSKVPGQIDNAIRAGARGAESTGKGIGSRMASGIGSALKAGVATAGLAAGALIGTALTKGFGRLTAIDDAQGKLRGLGHDAQAITTIMDSALAAVKGTAFGLGDAATIAASAVAAGIAPGEELTRYLTLTADAATIAGTSLADMGSILNKATTSGKVFTDDLNQLSDRGIPIFQWLQEEYGVSAEALSKMVQAGKVDAATYRKVITENIGGAAKESGSTIRGAWANVEAALGRVGEAALKPFSDMMKGSMGTATEWADRVAPKVEAAATKVATGLLELGRAFQSNGASIEGSASIYEKFGVKARGVVDRVKELWSAFQAGGASGLWAEIKEGADKATDGLRSVDDAGSSMSGTFSKVATAAASIGMSLVSLTGDTGTVLAQGIRGIGSAMKFLADNSGAATAAMVGFASAVVIAKTVHVAYEASRVAQAIMMPADIASRFALTRAIIAQTAVMRAHIVALGGEAPIQALNTRQRLAAAAARAREAIATSAATTALGQYAAAQRTAAASSVGLAASMHTTAAAAAVMGSRVQGAATTALTGFRTAAASVVGLLGGPLGIALAGVGAAVIGHVGAADQAKRIHESLAAAVVQGAKAQNDFTSAVSAANGALDTNAMESATKVVEANLARITELGKGHHWWDSLRNTFGDNQFLGDIGGFDVGDWIGDAESYDRVQRAIEQDQTLKDTLRDLKLEMSDLGPIVAAGGSEYDQLIAKLESTGDAGADVVAVLRQTRTELQSSTDAVRNSTPGFFDVAAAVRVLADESSTASDKLDAMRSALDSLTGRQTNATDALATYHAQLRTVNDELDGLDVAGALGDDGKIDATTEAGKKLWDMLRKQVDKFSEAAVTGNDFGETMVGMEDVFARIATEANLSAEQIAELRKQVGYLPSTIEMLATLEGSGDVEQKLASIAAMIATHAEGFEIPADLLDGDVRARLTEIGVHLTDIDKNGNPFIKVSAPEAPAVLAELERIAALKLPDKTQRVNVAYQSATASGEWRAPMVLPGNATGGTIRGPGTGTSDSILGIDRATGVPTSWVSRGEEVISERSASKWRGLLKMINRDDPALQRLPAFAEGGTVPTGVSRALSRLRSVTGNIYEWGGTGPTNFDCSGLVGWAQQLLMGIAAPIGRLYTTYSLLDGATADLVRGLGPAGTWFRVGVNQEHMAATLAGQPVEAGGSHGTSRIGAPAVGATDPQFTTQFHLPNALIEGIGRPGVGLAADEEGWTDEDQLKLDEAYLSVDEAKEARRKVYEDAESSDIDKRRADIRVRSAEQSVVKLEEEKDQAGTAVVDDYVPEAPPLERRYTDEESELERANLAVSSAEQKRNQAYADPESTDADLKLADLDYSDALSARDELLEGSAESLSGSIAERIKQFGSAVFSLAVDGFREHLPLGIGSSRWWDLDIPNLNDPDFTPASDSLIGRLSFPKSEVDQQLPVTTDGDLSQLAPYLSIAPPSIAELLKDLPLKVFDQGGWLEPGEMAVNLSRRPEPVLSSPGQMQQFMGGDLLPASTPNDFSVHMHNPQFTDGKAMFRTVDQRQERQMMRHAGRPFR</sequence>
<dbReference type="NCBIfam" id="TIGR02675">
    <property type="entry name" value="tape_meas_nterm"/>
    <property type="match status" value="1"/>
</dbReference>
<dbReference type="InterPro" id="IPR038765">
    <property type="entry name" value="Papain-like_cys_pep_sf"/>
</dbReference>
<dbReference type="OrthoDB" id="4391734at2"/>
<keyword evidence="1" id="KW-0175">Coiled coil</keyword>
<protein>
    <recommendedName>
        <fullName evidence="2">Tape measure protein N-terminal domain-containing protein</fullName>
    </recommendedName>
</protein>
<feature type="domain" description="Tape measure protein N-terminal" evidence="2">
    <location>
        <begin position="79"/>
        <end position="248"/>
    </location>
</feature>
<dbReference type="SUPFAM" id="SSF54001">
    <property type="entry name" value="Cysteine proteinases"/>
    <property type="match status" value="1"/>
</dbReference>
<organism evidence="3 4">
    <name type="scientific">Nocardia mangyaensis</name>
    <dbReference type="NCBI Taxonomy" id="2213200"/>
    <lineage>
        <taxon>Bacteria</taxon>
        <taxon>Bacillati</taxon>
        <taxon>Actinomycetota</taxon>
        <taxon>Actinomycetes</taxon>
        <taxon>Mycobacteriales</taxon>
        <taxon>Nocardiaceae</taxon>
        <taxon>Nocardia</taxon>
    </lineage>
</organism>
<feature type="coiled-coil region" evidence="1">
    <location>
        <begin position="1273"/>
        <end position="1343"/>
    </location>
</feature>
<evidence type="ECO:0000259" key="2">
    <source>
        <dbReference type="Pfam" id="PF20155"/>
    </source>
</evidence>
<dbReference type="InterPro" id="IPR013491">
    <property type="entry name" value="Tape_meas_N"/>
</dbReference>